<dbReference type="EMBL" id="CP007739">
    <property type="protein sequence ID" value="AIE60406.1"/>
    <property type="molecule type" value="Genomic_DNA"/>
</dbReference>
<evidence type="ECO:0008006" key="4">
    <source>
        <dbReference type="Google" id="ProtNLM"/>
    </source>
</evidence>
<evidence type="ECO:0000256" key="1">
    <source>
        <dbReference type="SAM" id="SignalP"/>
    </source>
</evidence>
<sequence length="283" mass="32478">MKNFLIVLTIVMLVFQPSSVFADQRKVAEMLSWKEVNELLPKYSKFVVHDLETGMEFKVQRRAGNAHADVQPLTPKDTKIMKQIYNGNWSWKRRAIIIKKGKRRIAASMHGMPHGAGALENNFPGHFCIHFYGSTTHRTSNMDLSHKLMILKAADRLQAYLSSASPYDVISAYIAGFKQQDEKIVKSISLQKIEWKKILPNVENAALIHMPVMPAKDLKEELVLSVPVEVEWFVRGEGKRKYKGKIHVVRFSPYGPWKIDSISFLTENSRLYLNNIKFHVPSK</sequence>
<dbReference type="OrthoDB" id="529831at2"/>
<accession>I3E9I7</accession>
<dbReference type="RefSeq" id="WP_004434953.1">
    <property type="nucleotide sequence ID" value="NZ_ADWW01000002.1"/>
</dbReference>
<dbReference type="KEGG" id="bmet:BMMGA3_10050"/>
<keyword evidence="3" id="KW-1185">Reference proteome</keyword>
<keyword evidence="1" id="KW-0732">Signal</keyword>
<reference evidence="2 3" key="1">
    <citation type="journal article" date="2015" name="BMC Genomics">
        <title>Transcriptome analysis of thermophilic methylotrophic Bacillus methanolicus MGA3 using RNA-sequencing provides detailed insights into its previously uncharted transcriptional landscape.</title>
        <authorList>
            <person name="Irla M."/>
            <person name="Neshat A."/>
            <person name="Brautaset T."/>
            <person name="Ruckert C."/>
            <person name="Kalinowski J."/>
            <person name="Wendisch V.F."/>
        </authorList>
    </citation>
    <scope>NUCLEOTIDE SEQUENCE [LARGE SCALE GENOMIC DNA]</scope>
    <source>
        <strain evidence="3">MGA3 / ATCC 53907</strain>
    </source>
</reference>
<organism evidence="2 3">
    <name type="scientific">Bacillus methanolicus (strain MGA3 / ATCC 53907)</name>
    <dbReference type="NCBI Taxonomy" id="796606"/>
    <lineage>
        <taxon>Bacteria</taxon>
        <taxon>Bacillati</taxon>
        <taxon>Bacillota</taxon>
        <taxon>Bacilli</taxon>
        <taxon>Bacillales</taxon>
        <taxon>Bacillaceae</taxon>
        <taxon>Bacillus</taxon>
    </lineage>
</organism>
<dbReference type="STRING" id="796606.BMMGA3_10050"/>
<dbReference type="AlphaFoldDB" id="I3E9I7"/>
<dbReference type="Proteomes" id="UP000027602">
    <property type="component" value="Chromosome"/>
</dbReference>
<gene>
    <name evidence="2" type="ORF">BMMGA3_10050</name>
</gene>
<dbReference type="eggNOG" id="COG1388">
    <property type="taxonomic scope" value="Bacteria"/>
</dbReference>
<name>I3E9I7_BACMM</name>
<evidence type="ECO:0000313" key="2">
    <source>
        <dbReference type="EMBL" id="AIE60406.1"/>
    </source>
</evidence>
<feature type="signal peptide" evidence="1">
    <location>
        <begin position="1"/>
        <end position="22"/>
    </location>
</feature>
<protein>
    <recommendedName>
        <fullName evidence="4">Secreted protein</fullName>
    </recommendedName>
</protein>
<dbReference type="HOGENOM" id="CLU_076552_0_0_9"/>
<feature type="chain" id="PRO_5003670749" description="Secreted protein" evidence="1">
    <location>
        <begin position="23"/>
        <end position="283"/>
    </location>
</feature>
<evidence type="ECO:0000313" key="3">
    <source>
        <dbReference type="Proteomes" id="UP000027602"/>
    </source>
</evidence>
<proteinExistence type="predicted"/>